<evidence type="ECO:0000313" key="1">
    <source>
        <dbReference type="EMBL" id="TDP87687.1"/>
    </source>
</evidence>
<organism evidence="1 2">
    <name type="scientific">Oharaeibacter diazotrophicus</name>
    <dbReference type="NCBI Taxonomy" id="1920512"/>
    <lineage>
        <taxon>Bacteria</taxon>
        <taxon>Pseudomonadati</taxon>
        <taxon>Pseudomonadota</taxon>
        <taxon>Alphaproteobacteria</taxon>
        <taxon>Hyphomicrobiales</taxon>
        <taxon>Pleomorphomonadaceae</taxon>
        <taxon>Oharaeibacter</taxon>
    </lineage>
</organism>
<dbReference type="EMBL" id="SNXY01000006">
    <property type="protein sequence ID" value="TDP87687.1"/>
    <property type="molecule type" value="Genomic_DNA"/>
</dbReference>
<comment type="caution">
    <text evidence="1">The sequence shown here is derived from an EMBL/GenBank/DDBJ whole genome shotgun (WGS) entry which is preliminary data.</text>
</comment>
<dbReference type="GO" id="GO:0016706">
    <property type="term" value="F:2-oxoglutarate-dependent dioxygenase activity"/>
    <property type="evidence" value="ECO:0007669"/>
    <property type="project" value="UniProtKB-ARBA"/>
</dbReference>
<dbReference type="Pfam" id="PF05721">
    <property type="entry name" value="PhyH"/>
    <property type="match status" value="1"/>
</dbReference>
<dbReference type="InterPro" id="IPR008775">
    <property type="entry name" value="Phytyl_CoA_dOase-like"/>
</dbReference>
<proteinExistence type="predicted"/>
<dbReference type="AlphaFoldDB" id="A0A4R6RNP2"/>
<accession>A0A4R6RNP2</accession>
<keyword evidence="1" id="KW-0560">Oxidoreductase</keyword>
<evidence type="ECO:0000313" key="2">
    <source>
        <dbReference type="Proteomes" id="UP000294547"/>
    </source>
</evidence>
<reference evidence="1 2" key="1">
    <citation type="submission" date="2019-03" db="EMBL/GenBank/DDBJ databases">
        <title>Genomic Encyclopedia of Type Strains, Phase IV (KMG-IV): sequencing the most valuable type-strain genomes for metagenomic binning, comparative biology and taxonomic classification.</title>
        <authorList>
            <person name="Goeker M."/>
        </authorList>
    </citation>
    <scope>NUCLEOTIDE SEQUENCE [LARGE SCALE GENOMIC DNA]</scope>
    <source>
        <strain evidence="1 2">DSM 102969</strain>
    </source>
</reference>
<keyword evidence="2" id="KW-1185">Reference proteome</keyword>
<gene>
    <name evidence="1" type="ORF">EDD54_1586</name>
</gene>
<dbReference type="OrthoDB" id="547161at2"/>
<keyword evidence="1" id="KW-0223">Dioxygenase</keyword>
<name>A0A4R6RNP2_9HYPH</name>
<dbReference type="RefSeq" id="WP_126541591.1">
    <property type="nucleotide sequence ID" value="NZ_BSPM01000008.1"/>
</dbReference>
<sequence>MKTADWLKAPLWLWGLAGTSKSFRANPLIGDPGLNARGLHRERVALAWRMAERRRAAIASRVAPEHRRQFDENGFVVVENYLPDDVFARMVASLRTTALPAREMRQGETVTRMIPLGPSVLARLPEVRGVVRDREIGAAIRYAASTAGPPVWFVQTVIAEPGRGRPDPQCDVHADTFHPTAKMWLFLQDVGPDDGPFRYVPGSHRLTPARLDWEYRTSLTARDDPRLHHAHGSFRVRPDELAAMGFPEPRVMTVRANTLVIADTFGFHARTPSPKPTLRMELHAYLRLAPFSPFAWPGVRALPGVSARQLDLYLGWTDAQARLTGRGRVWKPVGEVTADSPAHL</sequence>
<dbReference type="Proteomes" id="UP000294547">
    <property type="component" value="Unassembled WGS sequence"/>
</dbReference>
<dbReference type="SUPFAM" id="SSF51197">
    <property type="entry name" value="Clavaminate synthase-like"/>
    <property type="match status" value="1"/>
</dbReference>
<protein>
    <submittedName>
        <fullName evidence="1">Phytanoyl-CoA dioxygenase PhyH</fullName>
    </submittedName>
</protein>
<dbReference type="Gene3D" id="2.60.120.620">
    <property type="entry name" value="q2cbj1_9rhob like domain"/>
    <property type="match status" value="1"/>
</dbReference>